<organism evidence="5 6">
    <name type="scientific">Paenibacillus macerans</name>
    <name type="common">Bacillus macerans</name>
    <dbReference type="NCBI Taxonomy" id="44252"/>
    <lineage>
        <taxon>Bacteria</taxon>
        <taxon>Bacillati</taxon>
        <taxon>Bacillota</taxon>
        <taxon>Bacilli</taxon>
        <taxon>Bacillales</taxon>
        <taxon>Paenibacillaceae</taxon>
        <taxon>Paenibacillus</taxon>
    </lineage>
</organism>
<dbReference type="PANTHER" id="PTHR43280:SF2">
    <property type="entry name" value="HTH-TYPE TRANSCRIPTIONAL REGULATOR EXSA"/>
    <property type="match status" value="1"/>
</dbReference>
<evidence type="ECO:0000313" key="6">
    <source>
        <dbReference type="Proteomes" id="UP000029278"/>
    </source>
</evidence>
<dbReference type="GO" id="GO:0043565">
    <property type="term" value="F:sequence-specific DNA binding"/>
    <property type="evidence" value="ECO:0007669"/>
    <property type="project" value="InterPro"/>
</dbReference>
<evidence type="ECO:0000259" key="4">
    <source>
        <dbReference type="PROSITE" id="PS01124"/>
    </source>
</evidence>
<accession>A0A090ZDA3</accession>
<comment type="caution">
    <text evidence="5">The sequence shown here is derived from an EMBL/GenBank/DDBJ whole genome shotgun (WGS) entry which is preliminary data.</text>
</comment>
<keyword evidence="2" id="KW-0238">DNA-binding</keyword>
<dbReference type="HOGENOM" id="CLU_2539376_0_0_9"/>
<sequence length="83" mass="10158">MVKAKQYIEGNYQQTCSLQTVAAYVHVTPNYFSNLFKKETGISFTHYVSQLRIWKRNKYENFILRYYSCHYFWSLLCSREKMY</sequence>
<evidence type="ECO:0000313" key="5">
    <source>
        <dbReference type="EMBL" id="KFN08190.1"/>
    </source>
</evidence>
<evidence type="ECO:0000256" key="3">
    <source>
        <dbReference type="ARBA" id="ARBA00023163"/>
    </source>
</evidence>
<dbReference type="SUPFAM" id="SSF46689">
    <property type="entry name" value="Homeodomain-like"/>
    <property type="match status" value="1"/>
</dbReference>
<gene>
    <name evidence="5" type="ORF">DJ90_1597</name>
</gene>
<protein>
    <submittedName>
        <fullName evidence="5">Bacterial regulatory helix-turn-helix s, AraC family protein</fullName>
    </submittedName>
</protein>
<keyword evidence="1" id="KW-0805">Transcription regulation</keyword>
<dbReference type="EMBL" id="JMQA01000029">
    <property type="protein sequence ID" value="KFN08190.1"/>
    <property type="molecule type" value="Genomic_DNA"/>
</dbReference>
<dbReference type="Gene3D" id="1.10.10.60">
    <property type="entry name" value="Homeodomain-like"/>
    <property type="match status" value="1"/>
</dbReference>
<feature type="domain" description="HTH araC/xylS-type" evidence="4">
    <location>
        <begin position="2"/>
        <end position="53"/>
    </location>
</feature>
<dbReference type="STRING" id="44252.DJ90_1597"/>
<dbReference type="PANTHER" id="PTHR43280">
    <property type="entry name" value="ARAC-FAMILY TRANSCRIPTIONAL REGULATOR"/>
    <property type="match status" value="1"/>
</dbReference>
<reference evidence="5 6" key="1">
    <citation type="submission" date="2014-04" db="EMBL/GenBank/DDBJ databases">
        <authorList>
            <person name="Bishop-Lilly K.A."/>
            <person name="Broomall S.M."/>
            <person name="Chain P.S."/>
            <person name="Chertkov O."/>
            <person name="Coyne S.R."/>
            <person name="Daligault H.E."/>
            <person name="Davenport K.W."/>
            <person name="Erkkila T."/>
            <person name="Frey K.G."/>
            <person name="Gibbons H.S."/>
            <person name="Gu W."/>
            <person name="Jaissle J."/>
            <person name="Johnson S.L."/>
            <person name="Koroleva G.I."/>
            <person name="Ladner J.T."/>
            <person name="Lo C.-C."/>
            <person name="Minogue T.D."/>
            <person name="Munk C."/>
            <person name="Palacios G.F."/>
            <person name="Redden C.L."/>
            <person name="Rosenzweig C.N."/>
            <person name="Scholz M.B."/>
            <person name="Teshima H."/>
            <person name="Xu Y."/>
        </authorList>
    </citation>
    <scope>NUCLEOTIDE SEQUENCE [LARGE SCALE GENOMIC DNA]</scope>
    <source>
        <strain evidence="5 6">8244</strain>
    </source>
</reference>
<keyword evidence="3" id="KW-0804">Transcription</keyword>
<dbReference type="GO" id="GO:0003700">
    <property type="term" value="F:DNA-binding transcription factor activity"/>
    <property type="evidence" value="ECO:0007669"/>
    <property type="project" value="InterPro"/>
</dbReference>
<keyword evidence="6" id="KW-1185">Reference proteome</keyword>
<evidence type="ECO:0000256" key="2">
    <source>
        <dbReference type="ARBA" id="ARBA00023125"/>
    </source>
</evidence>
<dbReference type="PATRIC" id="fig|44252.3.peg.3214"/>
<dbReference type="PROSITE" id="PS01124">
    <property type="entry name" value="HTH_ARAC_FAMILY_2"/>
    <property type="match status" value="1"/>
</dbReference>
<dbReference type="Proteomes" id="UP000029278">
    <property type="component" value="Unassembled WGS sequence"/>
</dbReference>
<evidence type="ECO:0000256" key="1">
    <source>
        <dbReference type="ARBA" id="ARBA00023015"/>
    </source>
</evidence>
<name>A0A090ZDA3_PAEMA</name>
<dbReference type="InterPro" id="IPR018060">
    <property type="entry name" value="HTH_AraC"/>
</dbReference>
<proteinExistence type="predicted"/>
<dbReference type="AlphaFoldDB" id="A0A090ZDA3"/>
<dbReference type="InterPro" id="IPR009057">
    <property type="entry name" value="Homeodomain-like_sf"/>
</dbReference>